<dbReference type="InterPro" id="IPR001789">
    <property type="entry name" value="Sig_transdc_resp-reg_receiver"/>
</dbReference>
<dbReference type="InterPro" id="IPR052048">
    <property type="entry name" value="ST_Response_Regulator"/>
</dbReference>
<dbReference type="KEGG" id="mend:L6E24_07210"/>
<name>A0A9E7PJS1_9EURY</name>
<dbReference type="GeneID" id="74307476"/>
<dbReference type="GO" id="GO:0006355">
    <property type="term" value="P:regulation of DNA-templated transcription"/>
    <property type="evidence" value="ECO:0007669"/>
    <property type="project" value="InterPro"/>
</dbReference>
<dbReference type="EMBL" id="CP096115">
    <property type="protein sequence ID" value="UUX91174.1"/>
    <property type="molecule type" value="Genomic_DNA"/>
</dbReference>
<feature type="modified residue" description="4-aspartylphosphate" evidence="1">
    <location>
        <position position="48"/>
    </location>
</feature>
<dbReference type="SUPFAM" id="SSF55785">
    <property type="entry name" value="PYP-like sensor domain (PAS domain)"/>
    <property type="match status" value="2"/>
</dbReference>
<dbReference type="PANTHER" id="PTHR43228:SF6">
    <property type="entry name" value="RESPONSE REGULATOR RECEIVER"/>
    <property type="match status" value="1"/>
</dbReference>
<dbReference type="Gene3D" id="3.30.450.20">
    <property type="entry name" value="PAS domain"/>
    <property type="match status" value="2"/>
</dbReference>
<dbReference type="PROSITE" id="PS50112">
    <property type="entry name" value="PAS"/>
    <property type="match status" value="1"/>
</dbReference>
<evidence type="ECO:0000259" key="2">
    <source>
        <dbReference type="PROSITE" id="PS50110"/>
    </source>
</evidence>
<dbReference type="Proteomes" id="UP001060368">
    <property type="component" value="Chromosome"/>
</dbReference>
<dbReference type="Pfam" id="PF00072">
    <property type="entry name" value="Response_reg"/>
    <property type="match status" value="1"/>
</dbReference>
<accession>A0A9E7PJS1</accession>
<keyword evidence="1" id="KW-0597">Phosphoprotein</keyword>
<dbReference type="InterPro" id="IPR013767">
    <property type="entry name" value="PAS_fold"/>
</dbReference>
<keyword evidence="5" id="KW-1185">Reference proteome</keyword>
<dbReference type="PANTHER" id="PTHR43228">
    <property type="entry name" value="TWO-COMPONENT RESPONSE REGULATOR"/>
    <property type="match status" value="1"/>
</dbReference>
<evidence type="ECO:0000313" key="5">
    <source>
        <dbReference type="Proteomes" id="UP001060368"/>
    </source>
</evidence>
<gene>
    <name evidence="4" type="ORF">L6E24_07210</name>
</gene>
<proteinExistence type="predicted"/>
<dbReference type="RefSeq" id="WP_257741326.1">
    <property type="nucleotide sequence ID" value="NZ_CP096115.1"/>
</dbReference>
<reference evidence="4" key="1">
    <citation type="submission" date="2022-04" db="EMBL/GenBank/DDBJ databases">
        <title>Complete genome of Methanoplanus endosymbiosus DSM 3599.</title>
        <authorList>
            <person name="Chen S.-C."/>
            <person name="You Y.-T."/>
            <person name="Zhou Y.-Z."/>
            <person name="Lai M.-C."/>
        </authorList>
    </citation>
    <scope>NUCLEOTIDE SEQUENCE</scope>
    <source>
        <strain evidence="4">DSM 3599</strain>
    </source>
</reference>
<dbReference type="SMART" id="SM00091">
    <property type="entry name" value="PAS"/>
    <property type="match status" value="2"/>
</dbReference>
<evidence type="ECO:0000256" key="1">
    <source>
        <dbReference type="PROSITE-ProRule" id="PRU00169"/>
    </source>
</evidence>
<organism evidence="4 5">
    <name type="scientific">Methanoplanus endosymbiosus</name>
    <dbReference type="NCBI Taxonomy" id="33865"/>
    <lineage>
        <taxon>Archaea</taxon>
        <taxon>Methanobacteriati</taxon>
        <taxon>Methanobacteriota</taxon>
        <taxon>Stenosarchaea group</taxon>
        <taxon>Methanomicrobia</taxon>
        <taxon>Methanomicrobiales</taxon>
        <taxon>Methanomicrobiaceae</taxon>
        <taxon>Methanoplanus</taxon>
    </lineage>
</organism>
<dbReference type="InterPro" id="IPR011006">
    <property type="entry name" value="CheY-like_superfamily"/>
</dbReference>
<dbReference type="NCBIfam" id="TIGR00229">
    <property type="entry name" value="sensory_box"/>
    <property type="match status" value="1"/>
</dbReference>
<dbReference type="Pfam" id="PF13426">
    <property type="entry name" value="PAS_9"/>
    <property type="match status" value="1"/>
</dbReference>
<dbReference type="SUPFAM" id="SSF52172">
    <property type="entry name" value="CheY-like"/>
    <property type="match status" value="1"/>
</dbReference>
<dbReference type="Pfam" id="PF00989">
    <property type="entry name" value="PAS"/>
    <property type="match status" value="1"/>
</dbReference>
<evidence type="ECO:0000259" key="3">
    <source>
        <dbReference type="PROSITE" id="PS50112"/>
    </source>
</evidence>
<dbReference type="GO" id="GO:0000160">
    <property type="term" value="P:phosphorelay signal transduction system"/>
    <property type="evidence" value="ECO:0007669"/>
    <property type="project" value="InterPro"/>
</dbReference>
<evidence type="ECO:0000313" key="4">
    <source>
        <dbReference type="EMBL" id="UUX91174.1"/>
    </source>
</evidence>
<dbReference type="Gene3D" id="3.40.50.2300">
    <property type="match status" value="1"/>
</dbReference>
<dbReference type="AlphaFoldDB" id="A0A9E7PJS1"/>
<dbReference type="InterPro" id="IPR000014">
    <property type="entry name" value="PAS"/>
</dbReference>
<protein>
    <submittedName>
        <fullName evidence="4">Response regulator</fullName>
    </submittedName>
</protein>
<dbReference type="InterPro" id="IPR035965">
    <property type="entry name" value="PAS-like_dom_sf"/>
</dbReference>
<feature type="domain" description="Response regulatory" evidence="2">
    <location>
        <begin position="1"/>
        <end position="113"/>
    </location>
</feature>
<sequence length="473" mass="53790">MVEDSGLVALEIRETLEGLGYQVVGEAKTGRQAVELAGRTQPDIVLMDIILQGDMDGIEAADRIYSLYNIPVIYLTSHSDDSTLKRALKTNAFGYILKPFNDRELYSNIEMTLHKHRVMKNVEPEEVVDSTLNFVSDAVISIESDGSVTRINPAAEALTGWSREETIGRDFFSVFDLDRDRIEEVMISLRKESGDDKSLLSWIDGLKFLAKSGKKIDVALNIGFVPGSKWRDDEYFILLVPGDSIINLSSRESKLEKYYRLVTDAIHEPVCLIDSSLKIIVYNKAFGAFSRLMGVNQRDFDKPVYDLLPTSVFGGKYDLIESFRTGSTFVRERTLNTGEGNRYLTIESIPISDNSGVTHIAVIVTDYTFRTDMEDRTRILSENVDEYSRNMEEIADLCTKIKGPLGHIRRISEMNKSFYSKDVLKSCNEIGDILFDIDMMWLKYENIKKFFEYKTESLVSNESEKRLDKIDES</sequence>
<dbReference type="CDD" id="cd17534">
    <property type="entry name" value="REC_DC-like"/>
    <property type="match status" value="1"/>
</dbReference>
<dbReference type="CDD" id="cd00130">
    <property type="entry name" value="PAS"/>
    <property type="match status" value="1"/>
</dbReference>
<feature type="domain" description="PAS" evidence="3">
    <location>
        <begin position="124"/>
        <end position="177"/>
    </location>
</feature>
<dbReference type="PROSITE" id="PS50110">
    <property type="entry name" value="RESPONSE_REGULATORY"/>
    <property type="match status" value="1"/>
</dbReference>
<dbReference type="SMART" id="SM00448">
    <property type="entry name" value="REC"/>
    <property type="match status" value="1"/>
</dbReference>